<keyword evidence="3" id="KW-1185">Reference proteome</keyword>
<proteinExistence type="predicted"/>
<feature type="region of interest" description="Disordered" evidence="1">
    <location>
        <begin position="63"/>
        <end position="108"/>
    </location>
</feature>
<dbReference type="EMBL" id="JBBXMP010000771">
    <property type="protein sequence ID" value="KAL0056979.1"/>
    <property type="molecule type" value="Genomic_DNA"/>
</dbReference>
<reference evidence="2 3" key="1">
    <citation type="submission" date="2024-05" db="EMBL/GenBank/DDBJ databases">
        <title>A draft genome resource for the thread blight pathogen Marasmius tenuissimus strain MS-2.</title>
        <authorList>
            <person name="Yulfo-Soto G.E."/>
            <person name="Baruah I.K."/>
            <person name="Amoako-Attah I."/>
            <person name="Bukari Y."/>
            <person name="Meinhardt L.W."/>
            <person name="Bailey B.A."/>
            <person name="Cohen S.P."/>
        </authorList>
    </citation>
    <scope>NUCLEOTIDE SEQUENCE [LARGE SCALE GENOMIC DNA]</scope>
    <source>
        <strain evidence="2 3">MS-2</strain>
    </source>
</reference>
<evidence type="ECO:0000313" key="3">
    <source>
        <dbReference type="Proteomes" id="UP001437256"/>
    </source>
</evidence>
<evidence type="ECO:0000256" key="1">
    <source>
        <dbReference type="SAM" id="MobiDB-lite"/>
    </source>
</evidence>
<dbReference type="Proteomes" id="UP001437256">
    <property type="component" value="Unassembled WGS sequence"/>
</dbReference>
<name>A0ABR2Z7J9_9AGAR</name>
<feature type="region of interest" description="Disordered" evidence="1">
    <location>
        <begin position="1"/>
        <end position="26"/>
    </location>
</feature>
<feature type="compositionally biased region" description="Polar residues" evidence="1">
    <location>
        <begin position="68"/>
        <end position="82"/>
    </location>
</feature>
<sequence>MVKKPVKKEAAPLPLGTSATSVSRDKVATVSSEDWPCETQKPIKIFQLPPSFDHDALVEHAECEQELSDTSIAADLSTSAHTASGRPVPEPRYPDSQPSPVADRHSATALPVDSAPAEPKMSHNHWKWKNQCIGKRKTDAESADAAGSPSQRTIEEAIHTAKAIRLNTDAADLDAAKGAHSGKPGGKKTFGSKEEKEKEYTLQELINLGYVHIPWDGIHPLLIVDFKGRIVAFLAGRPNRSDFVEEMMAIFESMMEISERMDWTQDLDENHKRGKFHAYNCRVTMGMGSQTPVVLSNGKEIDGILGQLVLHPALLRLNGYHNRVVQLWEPKLHAEYKKTVEAMYDKLRHLTRNFTRSIFTAAAFNFGG</sequence>
<feature type="region of interest" description="Disordered" evidence="1">
    <location>
        <begin position="175"/>
        <end position="196"/>
    </location>
</feature>
<protein>
    <submittedName>
        <fullName evidence="2">Uncharacterized protein</fullName>
    </submittedName>
</protein>
<organism evidence="2 3">
    <name type="scientific">Marasmius tenuissimus</name>
    <dbReference type="NCBI Taxonomy" id="585030"/>
    <lineage>
        <taxon>Eukaryota</taxon>
        <taxon>Fungi</taxon>
        <taxon>Dikarya</taxon>
        <taxon>Basidiomycota</taxon>
        <taxon>Agaricomycotina</taxon>
        <taxon>Agaricomycetes</taxon>
        <taxon>Agaricomycetidae</taxon>
        <taxon>Agaricales</taxon>
        <taxon>Marasmiineae</taxon>
        <taxon>Marasmiaceae</taxon>
        <taxon>Marasmius</taxon>
    </lineage>
</organism>
<evidence type="ECO:0000313" key="2">
    <source>
        <dbReference type="EMBL" id="KAL0056979.1"/>
    </source>
</evidence>
<accession>A0ABR2Z7J9</accession>
<gene>
    <name evidence="2" type="ORF">AAF712_016402</name>
</gene>
<comment type="caution">
    <text evidence="2">The sequence shown here is derived from an EMBL/GenBank/DDBJ whole genome shotgun (WGS) entry which is preliminary data.</text>
</comment>